<dbReference type="InterPro" id="IPR008964">
    <property type="entry name" value="Invasin/intimin_cell_adhesion"/>
</dbReference>
<accession>A0A4S8NNC1</accession>
<dbReference type="GO" id="GO:0008233">
    <property type="term" value="F:peptidase activity"/>
    <property type="evidence" value="ECO:0007669"/>
    <property type="project" value="InterPro"/>
</dbReference>
<dbReference type="EMBL" id="STGW01000001">
    <property type="protein sequence ID" value="THV18095.1"/>
    <property type="molecule type" value="Genomic_DNA"/>
</dbReference>
<keyword evidence="4" id="KW-1185">Reference proteome</keyword>
<dbReference type="Gene3D" id="3.30.1380.10">
    <property type="match status" value="1"/>
</dbReference>
<dbReference type="OrthoDB" id="9799970at2"/>
<dbReference type="Proteomes" id="UP000307087">
    <property type="component" value="Unassembled WGS sequence"/>
</dbReference>
<dbReference type="Gene3D" id="2.60.40.10">
    <property type="entry name" value="Immunoglobulins"/>
    <property type="match status" value="1"/>
</dbReference>
<dbReference type="Pfam" id="PF13539">
    <property type="entry name" value="Peptidase_M15_4"/>
    <property type="match status" value="1"/>
</dbReference>
<evidence type="ECO:0000259" key="2">
    <source>
        <dbReference type="Pfam" id="PF13539"/>
    </source>
</evidence>
<dbReference type="AlphaFoldDB" id="A0A4S8NNC1"/>
<evidence type="ECO:0000313" key="4">
    <source>
        <dbReference type="Proteomes" id="UP000307087"/>
    </source>
</evidence>
<gene>
    <name evidence="3" type="ORF">E9934_00050</name>
</gene>
<dbReference type="InterPro" id="IPR013783">
    <property type="entry name" value="Ig-like_fold"/>
</dbReference>
<organism evidence="3 4">
    <name type="scientific">Nocardioides caeni</name>
    <dbReference type="NCBI Taxonomy" id="574700"/>
    <lineage>
        <taxon>Bacteria</taxon>
        <taxon>Bacillati</taxon>
        <taxon>Actinomycetota</taxon>
        <taxon>Actinomycetes</taxon>
        <taxon>Propionibacteriales</taxon>
        <taxon>Nocardioidaceae</taxon>
        <taxon>Nocardioides</taxon>
    </lineage>
</organism>
<name>A0A4S8NNC1_9ACTN</name>
<evidence type="ECO:0000256" key="1">
    <source>
        <dbReference type="SAM" id="SignalP"/>
    </source>
</evidence>
<reference evidence="3 4" key="1">
    <citation type="journal article" date="2009" name="Int. J. Syst. Evol. Microbiol.">
        <title>Nocardioides caeni sp. nov., isolated from wastewater.</title>
        <authorList>
            <person name="Yoon J.H."/>
            <person name="Kang S.J."/>
            <person name="Park S."/>
            <person name="Kim W."/>
            <person name="Oh T.K."/>
        </authorList>
    </citation>
    <scope>NUCLEOTIDE SEQUENCE [LARGE SCALE GENOMIC DNA]</scope>
    <source>
        <strain evidence="3 4">DSM 23134</strain>
    </source>
</reference>
<dbReference type="SUPFAM" id="SSF49373">
    <property type="entry name" value="Invasin/intimin cell-adhesion fragments"/>
    <property type="match status" value="1"/>
</dbReference>
<evidence type="ECO:0000313" key="3">
    <source>
        <dbReference type="EMBL" id="THV18095.1"/>
    </source>
</evidence>
<dbReference type="SUPFAM" id="SSF55166">
    <property type="entry name" value="Hedgehog/DD-peptidase"/>
    <property type="match status" value="1"/>
</dbReference>
<feature type="domain" description="Peptidase M15C" evidence="2">
    <location>
        <begin position="351"/>
        <end position="423"/>
    </location>
</feature>
<comment type="caution">
    <text evidence="3">The sequence shown here is derived from an EMBL/GenBank/DDBJ whole genome shotgun (WGS) entry which is preliminary data.</text>
</comment>
<dbReference type="InterPro" id="IPR009045">
    <property type="entry name" value="Zn_M74/Hedgehog-like"/>
</dbReference>
<dbReference type="RefSeq" id="WP_136560810.1">
    <property type="nucleotide sequence ID" value="NZ_BAABLS010000004.1"/>
</dbReference>
<keyword evidence="1" id="KW-0732">Signal</keyword>
<sequence>MALAVLPGLAGTASAAAPAITLAAPAAAAGASTSLTVTVADEGAPVPGASVDVERWDGAAWQPVTGSPVVAGADGRAAVDLVVDRAPARNRVRASYDGVTGEHQLTIRPVATRTTITARSAIVDGRRMYLRMDWRTTAGDPVPAGKVVLQRRLDGRWRTVGTFTTNEAGWARVLLRPRVDSRFRAIGHGNAWAQRSISATHLIDNRPPGVPVRLPAGAPSPRVRLPAQARASTAGADAVVTAIPAGVWNSMVGRSWHRGCPVGRSGLRLLRINYWDYHGYRRRGELVAAAGVVHQMAGALAEMYAARLPIRSMYRVDRFGWSGRLQGADDYRSMAAGNSSAFNCRWVVGRGGVRSPHSYGRSLDINTWENPYRSSHGWVPNAWWPSRSNARVAWRSSRHQVVRIMARHGLRWTYGNGDSQHFDAVPRHGRLLVVPGCEGVVCH</sequence>
<dbReference type="InterPro" id="IPR039561">
    <property type="entry name" value="Peptidase_M15C"/>
</dbReference>
<feature type="signal peptide" evidence="1">
    <location>
        <begin position="1"/>
        <end position="28"/>
    </location>
</feature>
<proteinExistence type="predicted"/>
<dbReference type="GO" id="GO:0005975">
    <property type="term" value="P:carbohydrate metabolic process"/>
    <property type="evidence" value="ECO:0007669"/>
    <property type="project" value="UniProtKB-ARBA"/>
</dbReference>
<protein>
    <submittedName>
        <fullName evidence="3">M15 family metallopeptidase</fullName>
    </submittedName>
</protein>
<feature type="chain" id="PRO_5020313714" evidence="1">
    <location>
        <begin position="29"/>
        <end position="443"/>
    </location>
</feature>